<dbReference type="InterPro" id="IPR043538">
    <property type="entry name" value="XYLT"/>
</dbReference>
<dbReference type="InterPro" id="IPR003406">
    <property type="entry name" value="Glyco_trans_14"/>
</dbReference>
<keyword evidence="15 21" id="KW-0472">Membrane</keyword>
<keyword evidence="13 21" id="KW-1133">Transmembrane helix</keyword>
<evidence type="ECO:0000256" key="5">
    <source>
        <dbReference type="ARBA" id="ARBA00010195"/>
    </source>
</evidence>
<feature type="compositionally biased region" description="Low complexity" evidence="20">
    <location>
        <begin position="396"/>
        <end position="407"/>
    </location>
</feature>
<comment type="pathway">
    <text evidence="3">Glycan metabolism; chondroitin sulfate biosynthesis.</text>
</comment>
<name>A0A507ED80_9FUNG</name>
<evidence type="ECO:0000256" key="1">
    <source>
        <dbReference type="ARBA" id="ARBA00004323"/>
    </source>
</evidence>
<evidence type="ECO:0000256" key="13">
    <source>
        <dbReference type="ARBA" id="ARBA00022989"/>
    </source>
</evidence>
<comment type="caution">
    <text evidence="22">The sequence shown here is derived from an EMBL/GenBank/DDBJ whole genome shotgun (WGS) entry which is preliminary data.</text>
</comment>
<keyword evidence="11" id="KW-0256">Endoplasmic reticulum</keyword>
<evidence type="ECO:0000256" key="10">
    <source>
        <dbReference type="ARBA" id="ARBA00022723"/>
    </source>
</evidence>
<feature type="region of interest" description="Disordered" evidence="20">
    <location>
        <begin position="1"/>
        <end position="30"/>
    </location>
</feature>
<dbReference type="GO" id="GO:0030158">
    <property type="term" value="F:protein xylosyltransferase activity"/>
    <property type="evidence" value="ECO:0007669"/>
    <property type="project" value="UniProtKB-EC"/>
</dbReference>
<evidence type="ECO:0000256" key="8">
    <source>
        <dbReference type="ARBA" id="ARBA00022679"/>
    </source>
</evidence>
<feature type="compositionally biased region" description="Basic and acidic residues" evidence="20">
    <location>
        <begin position="261"/>
        <end position="274"/>
    </location>
</feature>
<feature type="region of interest" description="Disordered" evidence="20">
    <location>
        <begin position="42"/>
        <end position="149"/>
    </location>
</feature>
<evidence type="ECO:0000256" key="7">
    <source>
        <dbReference type="ARBA" id="ARBA00022676"/>
    </source>
</evidence>
<evidence type="ECO:0000256" key="21">
    <source>
        <dbReference type="SAM" id="Phobius"/>
    </source>
</evidence>
<keyword evidence="9 21" id="KW-0812">Transmembrane</keyword>
<dbReference type="EC" id="2.4.2.26" evidence="6"/>
<keyword evidence="17" id="KW-0325">Glycoprotein</keyword>
<gene>
    <name evidence="22" type="ORF">PhCBS80983_g01191</name>
</gene>
<feature type="compositionally biased region" description="Low complexity" evidence="20">
    <location>
        <begin position="42"/>
        <end position="52"/>
    </location>
</feature>
<evidence type="ECO:0000256" key="20">
    <source>
        <dbReference type="SAM" id="MobiDB-lite"/>
    </source>
</evidence>
<keyword evidence="12" id="KW-0735">Signal-anchor</keyword>
<comment type="catalytic activity">
    <reaction evidence="19">
        <text>UDP-alpha-D-xylose + L-seryl-[protein] = 3-O-(beta-D-xylosyl)-L-seryl-[protein] + UDP + H(+)</text>
        <dbReference type="Rhea" id="RHEA:50192"/>
        <dbReference type="Rhea" id="RHEA-COMP:9863"/>
        <dbReference type="Rhea" id="RHEA-COMP:12567"/>
        <dbReference type="ChEBI" id="CHEBI:15378"/>
        <dbReference type="ChEBI" id="CHEBI:29999"/>
        <dbReference type="ChEBI" id="CHEBI:57632"/>
        <dbReference type="ChEBI" id="CHEBI:58223"/>
        <dbReference type="ChEBI" id="CHEBI:132085"/>
        <dbReference type="EC" id="2.4.2.26"/>
    </reaction>
</comment>
<evidence type="ECO:0000256" key="4">
    <source>
        <dbReference type="ARBA" id="ARBA00005093"/>
    </source>
</evidence>
<keyword evidence="14" id="KW-0333">Golgi apparatus</keyword>
<comment type="pathway">
    <text evidence="4">Glycan metabolism; heparan sulfate biosynthesis.</text>
</comment>
<accession>A0A507ED80</accession>
<dbReference type="STRING" id="109895.A0A507ED80"/>
<evidence type="ECO:0000256" key="14">
    <source>
        <dbReference type="ARBA" id="ARBA00023034"/>
    </source>
</evidence>
<dbReference type="AlphaFoldDB" id="A0A507ED80"/>
<evidence type="ECO:0000256" key="9">
    <source>
        <dbReference type="ARBA" id="ARBA00022692"/>
    </source>
</evidence>
<dbReference type="GO" id="GO:0050650">
    <property type="term" value="P:chondroitin sulfate proteoglycan biosynthetic process"/>
    <property type="evidence" value="ECO:0007669"/>
    <property type="project" value="TreeGrafter"/>
</dbReference>
<keyword evidence="10" id="KW-0479">Metal-binding</keyword>
<feature type="region of interest" description="Disordered" evidence="20">
    <location>
        <begin position="627"/>
        <end position="789"/>
    </location>
</feature>
<evidence type="ECO:0000256" key="3">
    <source>
        <dbReference type="ARBA" id="ARBA00004840"/>
    </source>
</evidence>
<dbReference type="Pfam" id="PF02485">
    <property type="entry name" value="Branch"/>
    <property type="match status" value="1"/>
</dbReference>
<feature type="compositionally biased region" description="Polar residues" evidence="20">
    <location>
        <begin position="11"/>
        <end position="29"/>
    </location>
</feature>
<proteinExistence type="inferred from homology"/>
<dbReference type="PANTHER" id="PTHR46025:SF3">
    <property type="entry name" value="XYLOSYLTRANSFERASE OXT"/>
    <property type="match status" value="1"/>
</dbReference>
<feature type="transmembrane region" description="Helical" evidence="21">
    <location>
        <begin position="211"/>
        <end position="229"/>
    </location>
</feature>
<dbReference type="Proteomes" id="UP000318582">
    <property type="component" value="Unassembled WGS sequence"/>
</dbReference>
<dbReference type="PANTHER" id="PTHR46025">
    <property type="entry name" value="XYLOSYLTRANSFERASE OXT"/>
    <property type="match status" value="1"/>
</dbReference>
<evidence type="ECO:0000256" key="17">
    <source>
        <dbReference type="ARBA" id="ARBA00023180"/>
    </source>
</evidence>
<keyword evidence="16" id="KW-1015">Disulfide bond</keyword>
<dbReference type="UniPathway" id="UPA00755"/>
<organism evidence="22 23">
    <name type="scientific">Powellomyces hirtus</name>
    <dbReference type="NCBI Taxonomy" id="109895"/>
    <lineage>
        <taxon>Eukaryota</taxon>
        <taxon>Fungi</taxon>
        <taxon>Fungi incertae sedis</taxon>
        <taxon>Chytridiomycota</taxon>
        <taxon>Chytridiomycota incertae sedis</taxon>
        <taxon>Chytridiomycetes</taxon>
        <taxon>Spizellomycetales</taxon>
        <taxon>Powellomycetaceae</taxon>
        <taxon>Powellomyces</taxon>
    </lineage>
</organism>
<dbReference type="GO" id="GO:0000139">
    <property type="term" value="C:Golgi membrane"/>
    <property type="evidence" value="ECO:0007669"/>
    <property type="project" value="UniProtKB-SubCell"/>
</dbReference>
<dbReference type="GO" id="GO:0005789">
    <property type="term" value="C:endoplasmic reticulum membrane"/>
    <property type="evidence" value="ECO:0007669"/>
    <property type="project" value="UniProtKB-SubCell"/>
</dbReference>
<comment type="subcellular location">
    <subcellularLocation>
        <location evidence="2">Endoplasmic reticulum membrane</location>
        <topology evidence="2">Single-pass type II membrane protein</topology>
    </subcellularLocation>
    <subcellularLocation>
        <location evidence="1">Golgi apparatus membrane</location>
        <topology evidence="1">Single-pass type II membrane protein</topology>
    </subcellularLocation>
</comment>
<keyword evidence="7" id="KW-0328">Glycosyltransferase</keyword>
<dbReference type="UniPathway" id="UPA00756"/>
<evidence type="ECO:0000256" key="19">
    <source>
        <dbReference type="ARBA" id="ARBA00047847"/>
    </source>
</evidence>
<evidence type="ECO:0000256" key="11">
    <source>
        <dbReference type="ARBA" id="ARBA00022824"/>
    </source>
</evidence>
<dbReference type="EMBL" id="QEAQ01000008">
    <property type="protein sequence ID" value="TPX61307.1"/>
    <property type="molecule type" value="Genomic_DNA"/>
</dbReference>
<keyword evidence="23" id="KW-1185">Reference proteome</keyword>
<feature type="compositionally biased region" description="Pro residues" evidence="20">
    <location>
        <begin position="106"/>
        <end position="119"/>
    </location>
</feature>
<evidence type="ECO:0000256" key="18">
    <source>
        <dbReference type="ARBA" id="ARBA00042865"/>
    </source>
</evidence>
<protein>
    <recommendedName>
        <fullName evidence="6">protein xylosyltransferase</fullName>
        <ecNumber evidence="6">2.4.2.26</ecNumber>
    </recommendedName>
    <alternativeName>
        <fullName evidence="18">Peptide O-xylosyltransferase</fullName>
    </alternativeName>
</protein>
<evidence type="ECO:0000256" key="6">
    <source>
        <dbReference type="ARBA" id="ARBA00011972"/>
    </source>
</evidence>
<feature type="compositionally biased region" description="Polar residues" evidence="20">
    <location>
        <begin position="60"/>
        <end position="87"/>
    </location>
</feature>
<comment type="similarity">
    <text evidence="5">Belongs to the glycosyltransferase 14 family. XylT subfamily.</text>
</comment>
<feature type="compositionally biased region" description="Basic and acidic residues" evidence="20">
    <location>
        <begin position="656"/>
        <end position="678"/>
    </location>
</feature>
<feature type="region of interest" description="Disordered" evidence="20">
    <location>
        <begin position="241"/>
        <end position="407"/>
    </location>
</feature>
<evidence type="ECO:0000313" key="22">
    <source>
        <dbReference type="EMBL" id="TPX61307.1"/>
    </source>
</evidence>
<evidence type="ECO:0000256" key="15">
    <source>
        <dbReference type="ARBA" id="ARBA00023136"/>
    </source>
</evidence>
<feature type="compositionally biased region" description="Basic and acidic residues" evidence="20">
    <location>
        <begin position="690"/>
        <end position="775"/>
    </location>
</feature>
<evidence type="ECO:0000256" key="2">
    <source>
        <dbReference type="ARBA" id="ARBA00004648"/>
    </source>
</evidence>
<feature type="compositionally biased region" description="Basic and acidic residues" evidence="20">
    <location>
        <begin position="300"/>
        <end position="325"/>
    </location>
</feature>
<dbReference type="GO" id="GO:0046872">
    <property type="term" value="F:metal ion binding"/>
    <property type="evidence" value="ECO:0007669"/>
    <property type="project" value="UniProtKB-KW"/>
</dbReference>
<evidence type="ECO:0000256" key="12">
    <source>
        <dbReference type="ARBA" id="ARBA00022968"/>
    </source>
</evidence>
<sequence>MPFRDSPLARSHSSTSINRGARNSSNTFSPILLPLNRQQSASSTLSSTITTIHRPGTPPANFTSTSPQHHHTSITNNNLSTSPSELLTNADRYGRGCPVPINISNNPPPFAPAAGPPSSPTNTAGNHSIERKNSTSSSGGGRGPSHDLPVAFVKGLNKDRLSANLPPLRRAVSHRAAKMAAGAGGGGGPGRRKGLLSAAWKRCRRIGCARLILCLALLSLLSWTGLWTANKGQFSKSMVPIHQKHAPHEQGQRPLLSSDNDPSKNDHEHNDNSNHNESVSGAQDETTGQDHDSTNNGQDAKSEEQKPQEGAEKHAGDVDDPRNQDSENNQGSANNSDENDSSNLNDETTRPINGNYNPRLPAASLPQDGQADGVANPAAPAPDDDASRRPTSPRPDGAAAGLTGDATQDVEWYKSQYEASKRNLLTEIEKAVQADRDRRGDEQKTLLETTLAQRVATEREALETEFEKKLESEVDRLKGDAQNTVTAELDRIFSLKGGEEDLNARIFDPDLAARMAKTREVPLYGFKMCAILEGALFNPWVGLGPISGNLMTANPPRALAASMVDSLALKVHDNIMSWADGEKFDTNSVTRFACYMAAHGRNEYALMTDGMWLLHVNGKSYFPDLTLSGPGDATEDNQGNKPGPRYVGSGPRVRPHYSESKKEEDMTEEERRKEEEHKSHVHIITAEQSRLLEAEKNKQANLKENKEDNKDSNSNSEEKKDGEKKEEEKKDEEKKENGNRKKRRDDESKDSKNSQDSKTSKDDKDDKSKVPEIDKIPTVYKHSPPTSPQTPRLRYKIAYLFLVHEGLDTFTTLVDALYDTDGLFLIHVDSKRSDFKRKVHEWLEKDEIYNNAKNIYVMPSPFNLNWGASSIVFAQLEGFFTLMDIADWDYVINVSGYDYPTRSTKAMHAILERDPGKVYIEHWTDPETEWRLERAFFLTKSQTAVRTPTAAPDRRFALDHRFRAMKHHQWMILPRSFVQHLRHAQDAHDLLAWSEHSWIPDENYFAMVALSHSSHWANKIVNDCKRFIFFENGAFHPIWLKDGDESKLEKGASVEMSLPTANTTMVTPGDQSHREYFFVRKVNSRWEHKIRAWMDRKREEVDNALEDEIREINERFWTN</sequence>
<reference evidence="22 23" key="1">
    <citation type="journal article" date="2019" name="Sci. Rep.">
        <title>Comparative genomics of chytrid fungi reveal insights into the obligate biotrophic and pathogenic lifestyle of Synchytrium endobioticum.</title>
        <authorList>
            <person name="van de Vossenberg B.T.L.H."/>
            <person name="Warris S."/>
            <person name="Nguyen H.D.T."/>
            <person name="van Gent-Pelzer M.P.E."/>
            <person name="Joly D.L."/>
            <person name="van de Geest H.C."/>
            <person name="Bonants P.J.M."/>
            <person name="Smith D.S."/>
            <person name="Levesque C.A."/>
            <person name="van der Lee T.A.J."/>
        </authorList>
    </citation>
    <scope>NUCLEOTIDE SEQUENCE [LARGE SCALE GENOMIC DNA]</scope>
    <source>
        <strain evidence="22 23">CBS 809.83</strain>
    </source>
</reference>
<evidence type="ECO:0000313" key="23">
    <source>
        <dbReference type="Proteomes" id="UP000318582"/>
    </source>
</evidence>
<evidence type="ECO:0000256" key="16">
    <source>
        <dbReference type="ARBA" id="ARBA00023157"/>
    </source>
</evidence>
<keyword evidence="8" id="KW-0808">Transferase</keyword>
<dbReference type="GO" id="GO:0015012">
    <property type="term" value="P:heparan sulfate proteoglycan biosynthetic process"/>
    <property type="evidence" value="ECO:0007669"/>
    <property type="project" value="UniProtKB-UniPathway"/>
</dbReference>